<proteinExistence type="predicted"/>
<dbReference type="AlphaFoldDB" id="A0A3A9AR76"/>
<dbReference type="EMBL" id="RAYQ01000001">
    <property type="protein sequence ID" value="RKI94040.1"/>
    <property type="molecule type" value="Genomic_DNA"/>
</dbReference>
<reference evidence="1 2" key="1">
    <citation type="submission" date="2018-09" db="EMBL/GenBank/DDBJ databases">
        <title>Murine metabolic-syndrome-specific gut microbial biobank.</title>
        <authorList>
            <person name="Liu C."/>
        </authorList>
    </citation>
    <scope>NUCLEOTIDE SEQUENCE [LARGE SCALE GENOMIC DNA]</scope>
    <source>
        <strain evidence="1 2">0.1xD8-82</strain>
    </source>
</reference>
<dbReference type="Proteomes" id="UP000280696">
    <property type="component" value="Unassembled WGS sequence"/>
</dbReference>
<protein>
    <submittedName>
        <fullName evidence="1">Uncharacterized protein</fullName>
    </submittedName>
</protein>
<organism evidence="1 2">
    <name type="scientific">Parablautia intestinalis</name>
    <dbReference type="NCBI Taxonomy" id="2320100"/>
    <lineage>
        <taxon>Bacteria</taxon>
        <taxon>Bacillati</taxon>
        <taxon>Bacillota</taxon>
        <taxon>Clostridia</taxon>
        <taxon>Lachnospirales</taxon>
        <taxon>Lachnospiraceae</taxon>
        <taxon>Parablautia</taxon>
    </lineage>
</organism>
<dbReference type="RefSeq" id="WP_120465657.1">
    <property type="nucleotide sequence ID" value="NZ_RAYQ01000001.1"/>
</dbReference>
<evidence type="ECO:0000313" key="2">
    <source>
        <dbReference type="Proteomes" id="UP000280696"/>
    </source>
</evidence>
<sequence length="178" mass="21103">MSGENWLNLLNGQTWLKEVQATNKYTEKYGLTLSEKDTELLLSEKNATLKAERRIEFGQSILPQIIYAFCDSSFISQSNYVETLIRLQSIFYLYKNEMQDEITDDELIQFMREQFETVCYGDLDYLEGTCLDIFAQAVRAGYRGYQKTQGHGEFEKFDIVQRWDKELYLETLRELCWR</sequence>
<evidence type="ECO:0000313" key="1">
    <source>
        <dbReference type="EMBL" id="RKI94040.1"/>
    </source>
</evidence>
<dbReference type="OrthoDB" id="1707441at2"/>
<name>A0A3A9AR76_9FIRM</name>
<gene>
    <name evidence="1" type="ORF">D7V94_00185</name>
</gene>
<dbReference type="Pfam" id="PF19848">
    <property type="entry name" value="DUF6323"/>
    <property type="match status" value="1"/>
</dbReference>
<comment type="caution">
    <text evidence="1">The sequence shown here is derived from an EMBL/GenBank/DDBJ whole genome shotgun (WGS) entry which is preliminary data.</text>
</comment>
<dbReference type="InterPro" id="IPR046286">
    <property type="entry name" value="DUF6323"/>
</dbReference>
<keyword evidence="2" id="KW-1185">Reference proteome</keyword>
<accession>A0A3A9AR76</accession>